<dbReference type="EMBL" id="PDYG01000001">
    <property type="protein sequence ID" value="PHU38963.1"/>
    <property type="molecule type" value="Genomic_DNA"/>
</dbReference>
<feature type="transmembrane region" description="Helical" evidence="13">
    <location>
        <begin position="356"/>
        <end position="377"/>
    </location>
</feature>
<gene>
    <name evidence="14" type="ORF">CSX02_00015</name>
</gene>
<evidence type="ECO:0000256" key="1">
    <source>
        <dbReference type="ARBA" id="ARBA00003408"/>
    </source>
</evidence>
<comment type="function">
    <text evidence="1">Multidrug efflux pump.</text>
</comment>
<proteinExistence type="inferred from homology"/>
<keyword evidence="5" id="KW-0813">Transport</keyword>
<protein>
    <recommendedName>
        <fullName evidence="4">Probable multidrug resistance protein NorM</fullName>
    </recommendedName>
    <alternativeName>
        <fullName evidence="12">Multidrug-efflux transporter</fullName>
    </alternativeName>
</protein>
<feature type="transmembrane region" description="Helical" evidence="13">
    <location>
        <begin position="164"/>
        <end position="184"/>
    </location>
</feature>
<comment type="similarity">
    <text evidence="3">Belongs to the multi antimicrobial extrusion (MATE) (TC 2.A.66.1) family.</text>
</comment>
<name>A0A2G3E781_9FIRM</name>
<dbReference type="GO" id="GO:0005886">
    <property type="term" value="C:plasma membrane"/>
    <property type="evidence" value="ECO:0007669"/>
    <property type="project" value="UniProtKB-SubCell"/>
</dbReference>
<dbReference type="GO" id="GO:0015297">
    <property type="term" value="F:antiporter activity"/>
    <property type="evidence" value="ECO:0007669"/>
    <property type="project" value="UniProtKB-KW"/>
</dbReference>
<evidence type="ECO:0000256" key="4">
    <source>
        <dbReference type="ARBA" id="ARBA00020268"/>
    </source>
</evidence>
<keyword evidence="10" id="KW-0406">Ion transport</keyword>
<evidence type="ECO:0000256" key="2">
    <source>
        <dbReference type="ARBA" id="ARBA00004651"/>
    </source>
</evidence>
<feature type="transmembrane region" description="Helical" evidence="13">
    <location>
        <begin position="12"/>
        <end position="28"/>
    </location>
</feature>
<dbReference type="PIRSF" id="PIRSF006603">
    <property type="entry name" value="DinF"/>
    <property type="match status" value="1"/>
</dbReference>
<reference evidence="14 15" key="1">
    <citation type="submission" date="2017-10" db="EMBL/GenBank/DDBJ databases">
        <title>Resolving the taxonomy of Roseburia spp., Eubacterium rectale and Agathobacter spp. through phylogenomic analysis.</title>
        <authorList>
            <person name="Sheridan P.O."/>
            <person name="Walker A.W."/>
            <person name="Duncan S.H."/>
            <person name="Scott K.P."/>
            <person name="Toole P.W.O."/>
            <person name="Luis P."/>
            <person name="Flint H.J."/>
        </authorList>
    </citation>
    <scope>NUCLEOTIDE SEQUENCE [LARGE SCALE GENOMIC DNA]</scope>
    <source>
        <strain evidence="14 15">JK623</strain>
    </source>
</reference>
<evidence type="ECO:0000256" key="13">
    <source>
        <dbReference type="SAM" id="Phobius"/>
    </source>
</evidence>
<keyword evidence="8 13" id="KW-0812">Transmembrane</keyword>
<dbReference type="Proteomes" id="UP000224563">
    <property type="component" value="Unassembled WGS sequence"/>
</dbReference>
<feature type="transmembrane region" description="Helical" evidence="13">
    <location>
        <begin position="190"/>
        <end position="213"/>
    </location>
</feature>
<evidence type="ECO:0000256" key="12">
    <source>
        <dbReference type="ARBA" id="ARBA00031636"/>
    </source>
</evidence>
<feature type="transmembrane region" description="Helical" evidence="13">
    <location>
        <begin position="313"/>
        <end position="336"/>
    </location>
</feature>
<dbReference type="GO" id="GO:0006811">
    <property type="term" value="P:monoatomic ion transport"/>
    <property type="evidence" value="ECO:0007669"/>
    <property type="project" value="UniProtKB-KW"/>
</dbReference>
<evidence type="ECO:0000256" key="5">
    <source>
        <dbReference type="ARBA" id="ARBA00022448"/>
    </source>
</evidence>
<organism evidence="14 15">
    <name type="scientific">Agathobacter ruminis</name>
    <dbReference type="NCBI Taxonomy" id="1712665"/>
    <lineage>
        <taxon>Bacteria</taxon>
        <taxon>Bacillati</taxon>
        <taxon>Bacillota</taxon>
        <taxon>Clostridia</taxon>
        <taxon>Lachnospirales</taxon>
        <taxon>Lachnospiraceae</taxon>
        <taxon>Agathobacter</taxon>
    </lineage>
</organism>
<keyword evidence="11 13" id="KW-0472">Membrane</keyword>
<dbReference type="CDD" id="cd13138">
    <property type="entry name" value="MATE_yoeA_like"/>
    <property type="match status" value="1"/>
</dbReference>
<feature type="transmembrane region" description="Helical" evidence="13">
    <location>
        <begin position="234"/>
        <end position="259"/>
    </location>
</feature>
<evidence type="ECO:0000256" key="10">
    <source>
        <dbReference type="ARBA" id="ARBA00023065"/>
    </source>
</evidence>
<dbReference type="Pfam" id="PF01554">
    <property type="entry name" value="MatE"/>
    <property type="match status" value="2"/>
</dbReference>
<evidence type="ECO:0000313" key="15">
    <source>
        <dbReference type="Proteomes" id="UP000224563"/>
    </source>
</evidence>
<dbReference type="AlphaFoldDB" id="A0A2G3E781"/>
<keyword evidence="7" id="KW-1003">Cell membrane</keyword>
<dbReference type="InterPro" id="IPR002528">
    <property type="entry name" value="MATE_fam"/>
</dbReference>
<evidence type="ECO:0000256" key="11">
    <source>
        <dbReference type="ARBA" id="ARBA00023136"/>
    </source>
</evidence>
<feature type="transmembrane region" description="Helical" evidence="13">
    <location>
        <begin position="279"/>
        <end position="301"/>
    </location>
</feature>
<feature type="transmembrane region" description="Helical" evidence="13">
    <location>
        <begin position="134"/>
        <end position="152"/>
    </location>
</feature>
<dbReference type="NCBIfam" id="TIGR00797">
    <property type="entry name" value="matE"/>
    <property type="match status" value="1"/>
</dbReference>
<keyword evidence="6" id="KW-0050">Antiport</keyword>
<feature type="transmembrane region" description="Helical" evidence="13">
    <location>
        <begin position="48"/>
        <end position="81"/>
    </location>
</feature>
<reference evidence="14 15" key="2">
    <citation type="submission" date="2017-10" db="EMBL/GenBank/DDBJ databases">
        <authorList>
            <person name="Banno H."/>
            <person name="Chua N.-H."/>
        </authorList>
    </citation>
    <scope>NUCLEOTIDE SEQUENCE [LARGE SCALE GENOMIC DNA]</scope>
    <source>
        <strain evidence="14 15">JK623</strain>
    </source>
</reference>
<evidence type="ECO:0000256" key="6">
    <source>
        <dbReference type="ARBA" id="ARBA00022449"/>
    </source>
</evidence>
<evidence type="ECO:0000256" key="3">
    <source>
        <dbReference type="ARBA" id="ARBA00010199"/>
    </source>
</evidence>
<comment type="subcellular location">
    <subcellularLocation>
        <location evidence="2">Cell membrane</location>
        <topology evidence="2">Multi-pass membrane protein</topology>
    </subcellularLocation>
</comment>
<keyword evidence="15" id="KW-1185">Reference proteome</keyword>
<evidence type="ECO:0000256" key="8">
    <source>
        <dbReference type="ARBA" id="ARBA00022692"/>
    </source>
</evidence>
<accession>A0A2G3E781</accession>
<evidence type="ECO:0000256" key="9">
    <source>
        <dbReference type="ARBA" id="ARBA00022989"/>
    </source>
</evidence>
<dbReference type="PANTHER" id="PTHR43298:SF2">
    <property type="entry name" value="FMN_FAD EXPORTER YEEO-RELATED"/>
    <property type="match status" value="1"/>
</dbReference>
<feature type="transmembrane region" description="Helical" evidence="13">
    <location>
        <begin position="411"/>
        <end position="430"/>
    </location>
</feature>
<dbReference type="GO" id="GO:0042910">
    <property type="term" value="F:xenobiotic transmembrane transporter activity"/>
    <property type="evidence" value="ECO:0007669"/>
    <property type="project" value="InterPro"/>
</dbReference>
<dbReference type="PANTHER" id="PTHR43298">
    <property type="entry name" value="MULTIDRUG RESISTANCE PROTEIN NORM-RELATED"/>
    <property type="match status" value="1"/>
</dbReference>
<dbReference type="InterPro" id="IPR048279">
    <property type="entry name" value="MdtK-like"/>
</dbReference>
<keyword evidence="9 13" id="KW-1133">Transmembrane helix</keyword>
<comment type="caution">
    <text evidence="14">The sequence shown here is derived from an EMBL/GenBank/DDBJ whole genome shotgun (WGS) entry which is preliminary data.</text>
</comment>
<evidence type="ECO:0000256" key="7">
    <source>
        <dbReference type="ARBA" id="ARBA00022475"/>
    </source>
</evidence>
<evidence type="ECO:0000313" key="14">
    <source>
        <dbReference type="EMBL" id="PHU38963.1"/>
    </source>
</evidence>
<dbReference type="InterPro" id="IPR050222">
    <property type="entry name" value="MATE_MdtK"/>
</dbReference>
<feature type="transmembrane region" description="Helical" evidence="13">
    <location>
        <begin position="93"/>
        <end position="114"/>
    </location>
</feature>
<sequence length="443" mass="48569">MMKGDMTVGNPVSQMLIFAIPMIIGNLFQQLYTMADAILVGKMINRYALAAVGASNAITMLFVMIAVGSGIGCSVVISQLFGSRRISEMKTAITTALITVFGVAIVLSVIGRVMSRMILQWMNTPDTVIGSAEIYLNIYFYGFVFLFLYNMTNAIFNALGASHIPLIFLICSSLLNIGLDILMIRQMGIAGAAWATFISQALSAICSLFVLMLKLRKLEGKETQMYDWSLMKTMITVAIPSIIQQSLVSIGMLLIQAAVNGIGDVFMAGYTAAMRIDGLAIVPLVNIGNAVSTFVAQNMGARKTERVGKGFHIGLVMAVVIGASIWLLLFFCGYDFVAMFMDHSTDVESIRIGAEYLQYVSIFYFLFGIMNVTGAVLRGAGDMRWFMAQTFVNLFVRVVIVYSFVQLVGGIILVIALPISWAVSFTISFGRYKSDKWQKKQLI</sequence>